<dbReference type="KEGG" id="dpx:DAPPUDRAFT_302698"/>
<proteinExistence type="predicted"/>
<evidence type="ECO:0000313" key="1">
    <source>
        <dbReference type="EMBL" id="EFX61902.1"/>
    </source>
</evidence>
<dbReference type="EMBL" id="GL734001">
    <property type="protein sequence ID" value="EFX61902.1"/>
    <property type="molecule type" value="Genomic_DNA"/>
</dbReference>
<reference evidence="1 2" key="1">
    <citation type="journal article" date="2011" name="Science">
        <title>The ecoresponsive genome of Daphnia pulex.</title>
        <authorList>
            <person name="Colbourne J.K."/>
            <person name="Pfrender M.E."/>
            <person name="Gilbert D."/>
            <person name="Thomas W.K."/>
            <person name="Tucker A."/>
            <person name="Oakley T.H."/>
            <person name="Tokishita S."/>
            <person name="Aerts A."/>
            <person name="Arnold G.J."/>
            <person name="Basu M.K."/>
            <person name="Bauer D.J."/>
            <person name="Caceres C.E."/>
            <person name="Carmel L."/>
            <person name="Casola C."/>
            <person name="Choi J.H."/>
            <person name="Detter J.C."/>
            <person name="Dong Q."/>
            <person name="Dusheyko S."/>
            <person name="Eads B.D."/>
            <person name="Frohlich T."/>
            <person name="Geiler-Samerotte K.A."/>
            <person name="Gerlach D."/>
            <person name="Hatcher P."/>
            <person name="Jogdeo S."/>
            <person name="Krijgsveld J."/>
            <person name="Kriventseva E.V."/>
            <person name="Kultz D."/>
            <person name="Laforsch C."/>
            <person name="Lindquist E."/>
            <person name="Lopez J."/>
            <person name="Manak J.R."/>
            <person name="Muller J."/>
            <person name="Pangilinan J."/>
            <person name="Patwardhan R.P."/>
            <person name="Pitluck S."/>
            <person name="Pritham E.J."/>
            <person name="Rechtsteiner A."/>
            <person name="Rho M."/>
            <person name="Rogozin I.B."/>
            <person name="Sakarya O."/>
            <person name="Salamov A."/>
            <person name="Schaack S."/>
            <person name="Shapiro H."/>
            <person name="Shiga Y."/>
            <person name="Skalitzky C."/>
            <person name="Smith Z."/>
            <person name="Souvorov A."/>
            <person name="Sung W."/>
            <person name="Tang Z."/>
            <person name="Tsuchiya D."/>
            <person name="Tu H."/>
            <person name="Vos H."/>
            <person name="Wang M."/>
            <person name="Wolf Y.I."/>
            <person name="Yamagata H."/>
            <person name="Yamada T."/>
            <person name="Ye Y."/>
            <person name="Shaw J.R."/>
            <person name="Andrews J."/>
            <person name="Crease T.J."/>
            <person name="Tang H."/>
            <person name="Lucas S.M."/>
            <person name="Robertson H.M."/>
            <person name="Bork P."/>
            <person name="Koonin E.V."/>
            <person name="Zdobnov E.M."/>
            <person name="Grigoriev I.V."/>
            <person name="Lynch M."/>
            <person name="Boore J.L."/>
        </authorList>
    </citation>
    <scope>NUCLEOTIDE SEQUENCE [LARGE SCALE GENOMIC DNA]</scope>
</reference>
<dbReference type="Proteomes" id="UP000000305">
    <property type="component" value="Unassembled WGS sequence"/>
</dbReference>
<dbReference type="OrthoDB" id="6332313at2759"/>
<keyword evidence="2" id="KW-1185">Reference proteome</keyword>
<protein>
    <submittedName>
        <fullName evidence="1">Uncharacterized protein</fullName>
    </submittedName>
</protein>
<sequence>MSRSIFENFKINKNCLVPVEFRFIRCKIIIKEKEYDTFEWMDGQLWKELIEATKTVFQTYGTFSKLSAFEPTSTSTPNLKLAFIVKDNDLKQPIFMEPKTGLYESLSNCEKMLIMSVSLNKPEIKLKDLHTALSQQNQEERQIKISSYFV</sequence>
<organism evidence="1 2">
    <name type="scientific">Daphnia pulex</name>
    <name type="common">Water flea</name>
    <dbReference type="NCBI Taxonomy" id="6669"/>
    <lineage>
        <taxon>Eukaryota</taxon>
        <taxon>Metazoa</taxon>
        <taxon>Ecdysozoa</taxon>
        <taxon>Arthropoda</taxon>
        <taxon>Crustacea</taxon>
        <taxon>Branchiopoda</taxon>
        <taxon>Diplostraca</taxon>
        <taxon>Cladocera</taxon>
        <taxon>Anomopoda</taxon>
        <taxon>Daphniidae</taxon>
        <taxon>Daphnia</taxon>
    </lineage>
</organism>
<accession>E9I278</accession>
<gene>
    <name evidence="1" type="ORF">DAPPUDRAFT_302698</name>
</gene>
<evidence type="ECO:0000313" key="2">
    <source>
        <dbReference type="Proteomes" id="UP000000305"/>
    </source>
</evidence>
<dbReference type="InParanoid" id="E9I278"/>
<name>E9I278_DAPPU</name>
<dbReference type="HOGENOM" id="CLU_1742404_0_0_1"/>
<dbReference type="AlphaFoldDB" id="E9I278"/>